<protein>
    <submittedName>
        <fullName evidence="1">Uncharacterized protein</fullName>
    </submittedName>
</protein>
<proteinExistence type="predicted"/>
<comment type="caution">
    <text evidence="1">The sequence shown here is derived from an EMBL/GenBank/DDBJ whole genome shotgun (WGS) entry which is preliminary data.</text>
</comment>
<dbReference type="InterPro" id="IPR052343">
    <property type="entry name" value="Retrotransposon-Effector_Assoc"/>
</dbReference>
<dbReference type="PANTHER" id="PTHR46890:SF48">
    <property type="entry name" value="RNA-DIRECTED DNA POLYMERASE"/>
    <property type="match status" value="1"/>
</dbReference>
<keyword evidence="2" id="KW-1185">Reference proteome</keyword>
<dbReference type="PANTHER" id="PTHR46890">
    <property type="entry name" value="NON-LTR RETROLELEMENT REVERSE TRANSCRIPTASE-LIKE PROTEIN-RELATED"/>
    <property type="match status" value="1"/>
</dbReference>
<evidence type="ECO:0000313" key="2">
    <source>
        <dbReference type="Proteomes" id="UP001358586"/>
    </source>
</evidence>
<name>A0ABR0Q9Z9_GOSAR</name>
<gene>
    <name evidence="1" type="ORF">PVK06_011606</name>
</gene>
<reference evidence="1 2" key="1">
    <citation type="submission" date="2023-03" db="EMBL/GenBank/DDBJ databases">
        <title>WGS of Gossypium arboreum.</title>
        <authorList>
            <person name="Yu D."/>
        </authorList>
    </citation>
    <scope>NUCLEOTIDE SEQUENCE [LARGE SCALE GENOMIC DNA]</scope>
    <source>
        <tissue evidence="1">Leaf</tissue>
    </source>
</reference>
<dbReference type="Proteomes" id="UP001358586">
    <property type="component" value="Chromosome 4"/>
</dbReference>
<organism evidence="1 2">
    <name type="scientific">Gossypium arboreum</name>
    <name type="common">Tree cotton</name>
    <name type="synonym">Gossypium nanking</name>
    <dbReference type="NCBI Taxonomy" id="29729"/>
    <lineage>
        <taxon>Eukaryota</taxon>
        <taxon>Viridiplantae</taxon>
        <taxon>Streptophyta</taxon>
        <taxon>Embryophyta</taxon>
        <taxon>Tracheophyta</taxon>
        <taxon>Spermatophyta</taxon>
        <taxon>Magnoliopsida</taxon>
        <taxon>eudicotyledons</taxon>
        <taxon>Gunneridae</taxon>
        <taxon>Pentapetalae</taxon>
        <taxon>rosids</taxon>
        <taxon>malvids</taxon>
        <taxon>Malvales</taxon>
        <taxon>Malvaceae</taxon>
        <taxon>Malvoideae</taxon>
        <taxon>Gossypium</taxon>
    </lineage>
</organism>
<evidence type="ECO:0000313" key="1">
    <source>
        <dbReference type="EMBL" id="KAK5835892.1"/>
    </source>
</evidence>
<dbReference type="EMBL" id="JARKNE010000004">
    <property type="protein sequence ID" value="KAK5835892.1"/>
    <property type="molecule type" value="Genomic_DNA"/>
</dbReference>
<sequence>MTSASDAAVVQRRDIDGGDRKRWWCDDGAVAFVLPDYRYFEDLPIAIKEALESRIKKGEVKAALESMAPLKATGKDHLNAKFYQSQWDIVGDSVYKMVLETFEGKPLDPMINNTVLVLLLKVDKLETLSQYRSISLYSAAYKIATKTIVRRLKFIMALLVAPSQVPELVMVLHMLWTHHSSYERPVISPLELSITWFL</sequence>
<accession>A0ABR0Q9Z9</accession>